<evidence type="ECO:0000256" key="1">
    <source>
        <dbReference type="SAM" id="MobiDB-lite"/>
    </source>
</evidence>
<evidence type="ECO:0000313" key="3">
    <source>
        <dbReference type="Proteomes" id="UP000305282"/>
    </source>
</evidence>
<name>A0A4S5CGY6_9ACTN</name>
<comment type="caution">
    <text evidence="2">The sequence shown here is derived from an EMBL/GenBank/DDBJ whole genome shotgun (WGS) entry which is preliminary data.</text>
</comment>
<feature type="region of interest" description="Disordered" evidence="1">
    <location>
        <begin position="157"/>
        <end position="226"/>
    </location>
</feature>
<dbReference type="AlphaFoldDB" id="A0A4S5CGY6"/>
<sequence>MRWGRSDDAVPMAAEAKIATLLAAQTEGAPPGPSGGTVTSRSWTLTGTANLAASTTYRVSATVTTFPAADPAANPATGGRQDVENTEKAVAAADPALSYEQLARYRDALNADGYTVTEIFEGWRTIALDVAAAAPAEAPTSRGRKAAAEPVTVVAEPATAATEPATAAEPVTAVAEPVAADSADETVAGADATDGPAAPDGSTPATSTGTGVTEVLPSAPTAGTAP</sequence>
<gene>
    <name evidence="2" type="ORF">E7Y31_20045</name>
</gene>
<keyword evidence="3" id="KW-1185">Reference proteome</keyword>
<protein>
    <submittedName>
        <fullName evidence="2">Uncharacterized protein</fullName>
    </submittedName>
</protein>
<dbReference type="Proteomes" id="UP000305282">
    <property type="component" value="Unassembled WGS sequence"/>
</dbReference>
<feature type="compositionally biased region" description="Low complexity" evidence="1">
    <location>
        <begin position="188"/>
        <end position="201"/>
    </location>
</feature>
<organism evidence="2 3">
    <name type="scientific">Candidatus Frankia alpina</name>
    <dbReference type="NCBI Taxonomy" id="2699483"/>
    <lineage>
        <taxon>Bacteria</taxon>
        <taxon>Bacillati</taxon>
        <taxon>Actinomycetota</taxon>
        <taxon>Actinomycetes</taxon>
        <taxon>Frankiales</taxon>
        <taxon>Frankiaceae</taxon>
        <taxon>Frankia</taxon>
    </lineage>
</organism>
<dbReference type="EMBL" id="SSXH01000718">
    <property type="protein sequence ID" value="THJ45144.1"/>
    <property type="molecule type" value="Genomic_DNA"/>
</dbReference>
<feature type="compositionally biased region" description="Low complexity" evidence="1">
    <location>
        <begin position="157"/>
        <end position="180"/>
    </location>
</feature>
<accession>A0A4S5CGY6</accession>
<feature type="non-terminal residue" evidence="2">
    <location>
        <position position="226"/>
    </location>
</feature>
<evidence type="ECO:0000313" key="2">
    <source>
        <dbReference type="EMBL" id="THJ45144.1"/>
    </source>
</evidence>
<proteinExistence type="predicted"/>
<reference evidence="2 3" key="1">
    <citation type="submission" date="2019-04" db="EMBL/GenBank/DDBJ databases">
        <title>Draft genome sequences for three unisolated Alnus-infective Frankia Sp+ strains, AgTrS, AiOr and AvVan, the first sequenced Frankia strains able to sporulate in-planta.</title>
        <authorList>
            <person name="Bethencourt L."/>
            <person name="Vautrin F."/>
            <person name="Taib N."/>
            <person name="Dubost A."/>
            <person name="Castro-Garcia L."/>
            <person name="Imbaud O."/>
            <person name="Abrouk D."/>
            <person name="Fournier P."/>
            <person name="Briolay J."/>
            <person name="Nguyen A."/>
            <person name="Normand P."/>
            <person name="Fernandez M.P."/>
            <person name="Brochier-Armanet C."/>
            <person name="Herrera-Belaroussi A."/>
        </authorList>
    </citation>
    <scope>NUCLEOTIDE SEQUENCE [LARGE SCALE GENOMIC DNA]</scope>
    <source>
        <strain evidence="2 3">AvVan</strain>
    </source>
</reference>